<feature type="non-terminal residue" evidence="1">
    <location>
        <position position="1"/>
    </location>
</feature>
<keyword evidence="2" id="KW-1185">Reference proteome</keyword>
<gene>
    <name evidence="1" type="ORF">SARC_15558</name>
</gene>
<name>A0A0L0F5N3_9EUKA</name>
<proteinExistence type="predicted"/>
<dbReference type="GeneID" id="25916062"/>
<dbReference type="AlphaFoldDB" id="A0A0L0F5N3"/>
<dbReference type="EMBL" id="KQ247916">
    <property type="protein sequence ID" value="KNC71896.1"/>
    <property type="molecule type" value="Genomic_DNA"/>
</dbReference>
<dbReference type="RefSeq" id="XP_014145798.1">
    <property type="nucleotide sequence ID" value="XM_014290323.1"/>
</dbReference>
<dbReference type="Proteomes" id="UP000054560">
    <property type="component" value="Unassembled WGS sequence"/>
</dbReference>
<organism evidence="1 2">
    <name type="scientific">Sphaeroforma arctica JP610</name>
    <dbReference type="NCBI Taxonomy" id="667725"/>
    <lineage>
        <taxon>Eukaryota</taxon>
        <taxon>Ichthyosporea</taxon>
        <taxon>Ichthyophonida</taxon>
        <taxon>Sphaeroforma</taxon>
    </lineage>
</organism>
<accession>A0A0L0F5N3</accession>
<evidence type="ECO:0000313" key="2">
    <source>
        <dbReference type="Proteomes" id="UP000054560"/>
    </source>
</evidence>
<sequence>WEDIKAYSSLRREYISLYVVLLQERGDTGAPTNSVFEKQQLGRLRELESGLEIPDLILYRKLALRTYASKVVEQKTVAKQAASNQGVY</sequence>
<protein>
    <submittedName>
        <fullName evidence="1">Uncharacterized protein</fullName>
    </submittedName>
</protein>
<evidence type="ECO:0000313" key="1">
    <source>
        <dbReference type="EMBL" id="KNC71896.1"/>
    </source>
</evidence>
<reference evidence="1 2" key="1">
    <citation type="submission" date="2011-02" db="EMBL/GenBank/DDBJ databases">
        <title>The Genome Sequence of Sphaeroforma arctica JP610.</title>
        <authorList>
            <consortium name="The Broad Institute Genome Sequencing Platform"/>
            <person name="Russ C."/>
            <person name="Cuomo C."/>
            <person name="Young S.K."/>
            <person name="Zeng Q."/>
            <person name="Gargeya S."/>
            <person name="Alvarado L."/>
            <person name="Berlin A."/>
            <person name="Chapman S.B."/>
            <person name="Chen Z."/>
            <person name="Freedman E."/>
            <person name="Gellesch M."/>
            <person name="Goldberg J."/>
            <person name="Griggs A."/>
            <person name="Gujja S."/>
            <person name="Heilman E."/>
            <person name="Heiman D."/>
            <person name="Howarth C."/>
            <person name="Mehta T."/>
            <person name="Neiman D."/>
            <person name="Pearson M."/>
            <person name="Roberts A."/>
            <person name="Saif S."/>
            <person name="Shea T."/>
            <person name="Shenoy N."/>
            <person name="Sisk P."/>
            <person name="Stolte C."/>
            <person name="Sykes S."/>
            <person name="White J."/>
            <person name="Yandava C."/>
            <person name="Burger G."/>
            <person name="Gray M.W."/>
            <person name="Holland P.W.H."/>
            <person name="King N."/>
            <person name="Lang F.B.F."/>
            <person name="Roger A.J."/>
            <person name="Ruiz-Trillo I."/>
            <person name="Haas B."/>
            <person name="Nusbaum C."/>
            <person name="Birren B."/>
        </authorList>
    </citation>
    <scope>NUCLEOTIDE SEQUENCE [LARGE SCALE GENOMIC DNA]</scope>
    <source>
        <strain evidence="1 2">JP610</strain>
    </source>
</reference>